<proteinExistence type="predicted"/>
<dbReference type="EMBL" id="CP000875">
    <property type="protein sequence ID" value="ABX04766.1"/>
    <property type="molecule type" value="Genomic_DNA"/>
</dbReference>
<dbReference type="BioCyc" id="HAUR316274:GHYA-2154-MONOMER"/>
<keyword evidence="2" id="KW-1185">Reference proteome</keyword>
<dbReference type="KEGG" id="hau:Haur_2126"/>
<accession>A9AWB6</accession>
<evidence type="ECO:0000313" key="2">
    <source>
        <dbReference type="Proteomes" id="UP000000787"/>
    </source>
</evidence>
<sequence length="133" mass="15229">MFWRCEDQSPLLVLALKNMNLPTKLSRKLLTTRRKATAATIPCFKRGNRGSRGNLARRTTGNFTPNLSLKPFATFSASECLSNFNKGMIRIGRTNWLRFDQFGRERCTSFWASTTQRAHRWLLAAMNLATLLD</sequence>
<dbReference type="STRING" id="316274.Haur_2126"/>
<protein>
    <submittedName>
        <fullName evidence="1">Uncharacterized protein</fullName>
    </submittedName>
</protein>
<dbReference type="AlphaFoldDB" id="A9AWB6"/>
<dbReference type="Proteomes" id="UP000000787">
    <property type="component" value="Chromosome"/>
</dbReference>
<evidence type="ECO:0000313" key="1">
    <source>
        <dbReference type="EMBL" id="ABX04766.1"/>
    </source>
</evidence>
<gene>
    <name evidence="1" type="ordered locus">Haur_2126</name>
</gene>
<reference evidence="1 2" key="1">
    <citation type="journal article" date="2011" name="Stand. Genomic Sci.">
        <title>Complete genome sequence of the filamentous gliding predatory bacterium Herpetosiphon aurantiacus type strain (114-95(T)).</title>
        <authorList>
            <person name="Kiss H."/>
            <person name="Nett M."/>
            <person name="Domin N."/>
            <person name="Martin K."/>
            <person name="Maresca J.A."/>
            <person name="Copeland A."/>
            <person name="Lapidus A."/>
            <person name="Lucas S."/>
            <person name="Berry K.W."/>
            <person name="Glavina Del Rio T."/>
            <person name="Dalin E."/>
            <person name="Tice H."/>
            <person name="Pitluck S."/>
            <person name="Richardson P."/>
            <person name="Bruce D."/>
            <person name="Goodwin L."/>
            <person name="Han C."/>
            <person name="Detter J.C."/>
            <person name="Schmutz J."/>
            <person name="Brettin T."/>
            <person name="Land M."/>
            <person name="Hauser L."/>
            <person name="Kyrpides N.C."/>
            <person name="Ivanova N."/>
            <person name="Goker M."/>
            <person name="Woyke T."/>
            <person name="Klenk H.P."/>
            <person name="Bryant D.A."/>
        </authorList>
    </citation>
    <scope>NUCLEOTIDE SEQUENCE [LARGE SCALE GENOMIC DNA]</scope>
    <source>
        <strain evidence="2">ATCC 23779 / DSM 785 / 114-95</strain>
    </source>
</reference>
<dbReference type="HOGENOM" id="CLU_1903818_0_0_0"/>
<name>A9AWB6_HERA2</name>
<dbReference type="InParanoid" id="A9AWB6"/>
<organism evidence="1 2">
    <name type="scientific">Herpetosiphon aurantiacus (strain ATCC 23779 / DSM 785 / 114-95)</name>
    <dbReference type="NCBI Taxonomy" id="316274"/>
    <lineage>
        <taxon>Bacteria</taxon>
        <taxon>Bacillati</taxon>
        <taxon>Chloroflexota</taxon>
        <taxon>Chloroflexia</taxon>
        <taxon>Herpetosiphonales</taxon>
        <taxon>Herpetosiphonaceae</taxon>
        <taxon>Herpetosiphon</taxon>
    </lineage>
</organism>